<gene>
    <name evidence="2" type="primary">Dper\GL10938</name>
    <name evidence="2" type="ORF">Dper_GL10938</name>
</gene>
<sequence>MSSSQSMQNVNDFQGGFHNGGDLDLGDLGNNPAAPPSTAPKPQEEQTQLTPGMYYVASILVPQKGRRLHRASKPWERDKDLEMRREQQQQQHSNSPRTYLSITSPPRHP</sequence>
<name>B4GCP1_DROPE</name>
<accession>B4GCP1</accession>
<proteinExistence type="predicted"/>
<evidence type="ECO:0000256" key="1">
    <source>
        <dbReference type="SAM" id="MobiDB-lite"/>
    </source>
</evidence>
<feature type="compositionally biased region" description="Polar residues" evidence="1">
    <location>
        <begin position="88"/>
        <end position="109"/>
    </location>
</feature>
<reference evidence="2 3" key="1">
    <citation type="journal article" date="2007" name="Nature">
        <title>Evolution of genes and genomes on the Drosophila phylogeny.</title>
        <authorList>
            <consortium name="Drosophila 12 Genomes Consortium"/>
            <person name="Clark A.G."/>
            <person name="Eisen M.B."/>
            <person name="Smith D.R."/>
            <person name="Bergman C.M."/>
            <person name="Oliver B."/>
            <person name="Markow T.A."/>
            <person name="Kaufman T.C."/>
            <person name="Kellis M."/>
            <person name="Gelbart W."/>
            <person name="Iyer V.N."/>
            <person name="Pollard D.A."/>
            <person name="Sackton T.B."/>
            <person name="Larracuente A.M."/>
            <person name="Singh N.D."/>
            <person name="Abad J.P."/>
            <person name="Abt D.N."/>
            <person name="Adryan B."/>
            <person name="Aguade M."/>
            <person name="Akashi H."/>
            <person name="Anderson W.W."/>
            <person name="Aquadro C.F."/>
            <person name="Ardell D.H."/>
            <person name="Arguello R."/>
            <person name="Artieri C.G."/>
            <person name="Barbash D.A."/>
            <person name="Barker D."/>
            <person name="Barsanti P."/>
            <person name="Batterham P."/>
            <person name="Batzoglou S."/>
            <person name="Begun D."/>
            <person name="Bhutkar A."/>
            <person name="Blanco E."/>
            <person name="Bosak S.A."/>
            <person name="Bradley R.K."/>
            <person name="Brand A.D."/>
            <person name="Brent M.R."/>
            <person name="Brooks A.N."/>
            <person name="Brown R.H."/>
            <person name="Butlin R.K."/>
            <person name="Caggese C."/>
            <person name="Calvi B.R."/>
            <person name="Bernardo de Carvalho A."/>
            <person name="Caspi A."/>
            <person name="Castrezana S."/>
            <person name="Celniker S.E."/>
            <person name="Chang J.L."/>
            <person name="Chapple C."/>
            <person name="Chatterji S."/>
            <person name="Chinwalla A."/>
            <person name="Civetta A."/>
            <person name="Clifton S.W."/>
            <person name="Comeron J.M."/>
            <person name="Costello J.C."/>
            <person name="Coyne J.A."/>
            <person name="Daub J."/>
            <person name="David R.G."/>
            <person name="Delcher A.L."/>
            <person name="Delehaunty K."/>
            <person name="Do C.B."/>
            <person name="Ebling H."/>
            <person name="Edwards K."/>
            <person name="Eickbush T."/>
            <person name="Evans J.D."/>
            <person name="Filipski A."/>
            <person name="Findeiss S."/>
            <person name="Freyhult E."/>
            <person name="Fulton L."/>
            <person name="Fulton R."/>
            <person name="Garcia A.C."/>
            <person name="Gardiner A."/>
            <person name="Garfield D.A."/>
            <person name="Garvin B.E."/>
            <person name="Gibson G."/>
            <person name="Gilbert D."/>
            <person name="Gnerre S."/>
            <person name="Godfrey J."/>
            <person name="Good R."/>
            <person name="Gotea V."/>
            <person name="Gravely B."/>
            <person name="Greenberg A.J."/>
            <person name="Griffiths-Jones S."/>
            <person name="Gross S."/>
            <person name="Guigo R."/>
            <person name="Gustafson E.A."/>
            <person name="Haerty W."/>
            <person name="Hahn M.W."/>
            <person name="Halligan D.L."/>
            <person name="Halpern A.L."/>
            <person name="Halter G.M."/>
            <person name="Han M.V."/>
            <person name="Heger A."/>
            <person name="Hillier L."/>
            <person name="Hinrichs A.S."/>
            <person name="Holmes I."/>
            <person name="Hoskins R.A."/>
            <person name="Hubisz M.J."/>
            <person name="Hultmark D."/>
            <person name="Huntley M.A."/>
            <person name="Jaffe D.B."/>
            <person name="Jagadeeshan S."/>
            <person name="Jeck W.R."/>
            <person name="Johnson J."/>
            <person name="Jones C.D."/>
            <person name="Jordan W.C."/>
            <person name="Karpen G.H."/>
            <person name="Kataoka E."/>
            <person name="Keightley P.D."/>
            <person name="Kheradpour P."/>
            <person name="Kirkness E.F."/>
            <person name="Koerich L.B."/>
            <person name="Kristiansen K."/>
            <person name="Kudrna D."/>
            <person name="Kulathinal R.J."/>
            <person name="Kumar S."/>
            <person name="Kwok R."/>
            <person name="Lander E."/>
            <person name="Langley C.H."/>
            <person name="Lapoint R."/>
            <person name="Lazzaro B.P."/>
            <person name="Lee S.J."/>
            <person name="Levesque L."/>
            <person name="Li R."/>
            <person name="Lin C.F."/>
            <person name="Lin M.F."/>
            <person name="Lindblad-Toh K."/>
            <person name="Llopart A."/>
            <person name="Long M."/>
            <person name="Low L."/>
            <person name="Lozovsky E."/>
            <person name="Lu J."/>
            <person name="Luo M."/>
            <person name="Machado C.A."/>
            <person name="Makalowski W."/>
            <person name="Marzo M."/>
            <person name="Matsuda M."/>
            <person name="Matzkin L."/>
            <person name="McAllister B."/>
            <person name="McBride C.S."/>
            <person name="McKernan B."/>
            <person name="McKernan K."/>
            <person name="Mendez-Lago M."/>
            <person name="Minx P."/>
            <person name="Mollenhauer M.U."/>
            <person name="Montooth K."/>
            <person name="Mount S.M."/>
            <person name="Mu X."/>
            <person name="Myers E."/>
            <person name="Negre B."/>
            <person name="Newfeld S."/>
            <person name="Nielsen R."/>
            <person name="Noor M.A."/>
            <person name="O'Grady P."/>
            <person name="Pachter L."/>
            <person name="Papaceit M."/>
            <person name="Parisi M.J."/>
            <person name="Parisi M."/>
            <person name="Parts L."/>
            <person name="Pedersen J.S."/>
            <person name="Pesole G."/>
            <person name="Phillippy A.M."/>
            <person name="Ponting C.P."/>
            <person name="Pop M."/>
            <person name="Porcelli D."/>
            <person name="Powell J.R."/>
            <person name="Prohaska S."/>
            <person name="Pruitt K."/>
            <person name="Puig M."/>
            <person name="Quesneville H."/>
            <person name="Ram K.R."/>
            <person name="Rand D."/>
            <person name="Rasmussen M.D."/>
            <person name="Reed L.K."/>
            <person name="Reenan R."/>
            <person name="Reily A."/>
            <person name="Remington K.A."/>
            <person name="Rieger T.T."/>
            <person name="Ritchie M.G."/>
            <person name="Robin C."/>
            <person name="Rogers Y.H."/>
            <person name="Rohde C."/>
            <person name="Rozas J."/>
            <person name="Rubenfield M.J."/>
            <person name="Ruiz A."/>
            <person name="Russo S."/>
            <person name="Salzberg S.L."/>
            <person name="Sanchez-Gracia A."/>
            <person name="Saranga D.J."/>
            <person name="Sato H."/>
            <person name="Schaeffer S.W."/>
            <person name="Schatz M.C."/>
            <person name="Schlenke T."/>
            <person name="Schwartz R."/>
            <person name="Segarra C."/>
            <person name="Singh R.S."/>
            <person name="Sirot L."/>
            <person name="Sirota M."/>
            <person name="Sisneros N.B."/>
            <person name="Smith C.D."/>
            <person name="Smith T.F."/>
            <person name="Spieth J."/>
            <person name="Stage D.E."/>
            <person name="Stark A."/>
            <person name="Stephan W."/>
            <person name="Strausberg R.L."/>
            <person name="Strempel S."/>
            <person name="Sturgill D."/>
            <person name="Sutton G."/>
            <person name="Sutton G.G."/>
            <person name="Tao W."/>
            <person name="Teichmann S."/>
            <person name="Tobari Y.N."/>
            <person name="Tomimura Y."/>
            <person name="Tsolas J.M."/>
            <person name="Valente V.L."/>
            <person name="Venter E."/>
            <person name="Venter J.C."/>
            <person name="Vicario S."/>
            <person name="Vieira F.G."/>
            <person name="Vilella A.J."/>
            <person name="Villasante A."/>
            <person name="Walenz B."/>
            <person name="Wang J."/>
            <person name="Wasserman M."/>
            <person name="Watts T."/>
            <person name="Wilson D."/>
            <person name="Wilson R.K."/>
            <person name="Wing R.A."/>
            <person name="Wolfner M.F."/>
            <person name="Wong A."/>
            <person name="Wong G.K."/>
            <person name="Wu C.I."/>
            <person name="Wu G."/>
            <person name="Yamamoto D."/>
            <person name="Yang H.P."/>
            <person name="Yang S.P."/>
            <person name="Yorke J.A."/>
            <person name="Yoshida K."/>
            <person name="Zdobnov E."/>
            <person name="Zhang P."/>
            <person name="Zhang Y."/>
            <person name="Zimin A.V."/>
            <person name="Baldwin J."/>
            <person name="Abdouelleil A."/>
            <person name="Abdulkadir J."/>
            <person name="Abebe A."/>
            <person name="Abera B."/>
            <person name="Abreu J."/>
            <person name="Acer S.C."/>
            <person name="Aftuck L."/>
            <person name="Alexander A."/>
            <person name="An P."/>
            <person name="Anderson E."/>
            <person name="Anderson S."/>
            <person name="Arachi H."/>
            <person name="Azer M."/>
            <person name="Bachantsang P."/>
            <person name="Barry A."/>
            <person name="Bayul T."/>
            <person name="Berlin A."/>
            <person name="Bessette D."/>
            <person name="Bloom T."/>
            <person name="Blye J."/>
            <person name="Boguslavskiy L."/>
            <person name="Bonnet C."/>
            <person name="Boukhgalter B."/>
            <person name="Bourzgui I."/>
            <person name="Brown A."/>
            <person name="Cahill P."/>
            <person name="Channer S."/>
            <person name="Cheshatsang Y."/>
            <person name="Chuda L."/>
            <person name="Citroen M."/>
            <person name="Collymore A."/>
            <person name="Cooke P."/>
            <person name="Costello M."/>
            <person name="D'Aco K."/>
            <person name="Daza R."/>
            <person name="De Haan G."/>
            <person name="DeGray S."/>
            <person name="DeMaso C."/>
            <person name="Dhargay N."/>
            <person name="Dooley K."/>
            <person name="Dooley E."/>
            <person name="Doricent M."/>
            <person name="Dorje P."/>
            <person name="Dorjee K."/>
            <person name="Dupes A."/>
            <person name="Elong R."/>
            <person name="Falk J."/>
            <person name="Farina A."/>
            <person name="Faro S."/>
            <person name="Ferguson D."/>
            <person name="Fisher S."/>
            <person name="Foley C.D."/>
            <person name="Franke A."/>
            <person name="Friedrich D."/>
            <person name="Gadbois L."/>
            <person name="Gearin G."/>
            <person name="Gearin C.R."/>
            <person name="Giannoukos G."/>
            <person name="Goode T."/>
            <person name="Graham J."/>
            <person name="Grandbois E."/>
            <person name="Grewal S."/>
            <person name="Gyaltsen K."/>
            <person name="Hafez N."/>
            <person name="Hagos B."/>
            <person name="Hall J."/>
            <person name="Henson C."/>
            <person name="Hollinger A."/>
            <person name="Honan T."/>
            <person name="Huard M.D."/>
            <person name="Hughes L."/>
            <person name="Hurhula B."/>
            <person name="Husby M.E."/>
            <person name="Kamat A."/>
            <person name="Kanga B."/>
            <person name="Kashin S."/>
            <person name="Khazanovich D."/>
            <person name="Kisner P."/>
            <person name="Lance K."/>
            <person name="Lara M."/>
            <person name="Lee W."/>
            <person name="Lennon N."/>
            <person name="Letendre F."/>
            <person name="LeVine R."/>
            <person name="Lipovsky A."/>
            <person name="Liu X."/>
            <person name="Liu J."/>
            <person name="Liu S."/>
            <person name="Lokyitsang T."/>
            <person name="Lokyitsang Y."/>
            <person name="Lubonja R."/>
            <person name="Lui A."/>
            <person name="MacDonald P."/>
            <person name="Magnisalis V."/>
            <person name="Maru K."/>
            <person name="Matthews C."/>
            <person name="McCusker W."/>
            <person name="McDonough S."/>
            <person name="Mehta T."/>
            <person name="Meldrim J."/>
            <person name="Meneus L."/>
            <person name="Mihai O."/>
            <person name="Mihalev A."/>
            <person name="Mihova T."/>
            <person name="Mittelman R."/>
            <person name="Mlenga V."/>
            <person name="Montmayeur A."/>
            <person name="Mulrain L."/>
            <person name="Navidi A."/>
            <person name="Naylor J."/>
            <person name="Negash T."/>
            <person name="Nguyen T."/>
            <person name="Nguyen N."/>
            <person name="Nicol R."/>
            <person name="Norbu C."/>
            <person name="Norbu N."/>
            <person name="Novod N."/>
            <person name="O'Neill B."/>
            <person name="Osman S."/>
            <person name="Markiewicz E."/>
            <person name="Oyono O.L."/>
            <person name="Patti C."/>
            <person name="Phunkhang P."/>
            <person name="Pierre F."/>
            <person name="Priest M."/>
            <person name="Raghuraman S."/>
            <person name="Rege F."/>
            <person name="Reyes R."/>
            <person name="Rise C."/>
            <person name="Rogov P."/>
            <person name="Ross K."/>
            <person name="Ryan E."/>
            <person name="Settipalli S."/>
            <person name="Shea T."/>
            <person name="Sherpa N."/>
            <person name="Shi L."/>
            <person name="Shih D."/>
            <person name="Sparrow T."/>
            <person name="Spaulding J."/>
            <person name="Stalker J."/>
            <person name="Stange-Thomann N."/>
            <person name="Stavropoulos S."/>
            <person name="Stone C."/>
            <person name="Strader C."/>
            <person name="Tesfaye S."/>
            <person name="Thomson T."/>
            <person name="Thoulutsang Y."/>
            <person name="Thoulutsang D."/>
            <person name="Topham K."/>
            <person name="Topping I."/>
            <person name="Tsamla T."/>
            <person name="Vassiliev H."/>
            <person name="Vo A."/>
            <person name="Wangchuk T."/>
            <person name="Wangdi T."/>
            <person name="Weiand M."/>
            <person name="Wilkinson J."/>
            <person name="Wilson A."/>
            <person name="Yadav S."/>
            <person name="Young G."/>
            <person name="Yu Q."/>
            <person name="Zembek L."/>
            <person name="Zhong D."/>
            <person name="Zimmer A."/>
            <person name="Zwirko Z."/>
            <person name="Jaffe D.B."/>
            <person name="Alvarez P."/>
            <person name="Brockman W."/>
            <person name="Butler J."/>
            <person name="Chin C."/>
            <person name="Gnerre S."/>
            <person name="Grabherr M."/>
            <person name="Kleber M."/>
            <person name="Mauceli E."/>
            <person name="MacCallum I."/>
        </authorList>
    </citation>
    <scope>NUCLEOTIDE SEQUENCE [LARGE SCALE GENOMIC DNA]</scope>
    <source>
        <strain evidence="3">MSH-3 / Tucson 14011-0111.49</strain>
    </source>
</reference>
<dbReference type="HOGENOM" id="CLU_2186656_0_0_1"/>
<feature type="compositionally biased region" description="Polar residues" evidence="1">
    <location>
        <begin position="1"/>
        <end position="12"/>
    </location>
</feature>
<dbReference type="eggNOG" id="KOG1892">
    <property type="taxonomic scope" value="Eukaryota"/>
</dbReference>
<feature type="compositionally biased region" description="Basic and acidic residues" evidence="1">
    <location>
        <begin position="73"/>
        <end position="87"/>
    </location>
</feature>
<keyword evidence="3" id="KW-1185">Reference proteome</keyword>
<organism evidence="3">
    <name type="scientific">Drosophila persimilis</name>
    <name type="common">Fruit fly</name>
    <dbReference type="NCBI Taxonomy" id="7234"/>
    <lineage>
        <taxon>Eukaryota</taxon>
        <taxon>Metazoa</taxon>
        <taxon>Ecdysozoa</taxon>
        <taxon>Arthropoda</taxon>
        <taxon>Hexapoda</taxon>
        <taxon>Insecta</taxon>
        <taxon>Pterygota</taxon>
        <taxon>Neoptera</taxon>
        <taxon>Endopterygota</taxon>
        <taxon>Diptera</taxon>
        <taxon>Brachycera</taxon>
        <taxon>Muscomorpha</taxon>
        <taxon>Ephydroidea</taxon>
        <taxon>Drosophilidae</taxon>
        <taxon>Drosophila</taxon>
        <taxon>Sophophora</taxon>
    </lineage>
</organism>
<dbReference type="STRING" id="7234.B4GCP1"/>
<dbReference type="AlphaFoldDB" id="B4GCP1"/>
<protein>
    <submittedName>
        <fullName evidence="2">GL10938</fullName>
    </submittedName>
</protein>
<dbReference type="Proteomes" id="UP000008744">
    <property type="component" value="Unassembled WGS sequence"/>
</dbReference>
<evidence type="ECO:0000313" key="2">
    <source>
        <dbReference type="EMBL" id="EDW31489.1"/>
    </source>
</evidence>
<feature type="compositionally biased region" description="Low complexity" evidence="1">
    <location>
        <begin position="20"/>
        <end position="31"/>
    </location>
</feature>
<dbReference type="EMBL" id="CH479181">
    <property type="protein sequence ID" value="EDW31489.1"/>
    <property type="molecule type" value="Genomic_DNA"/>
</dbReference>
<feature type="region of interest" description="Disordered" evidence="1">
    <location>
        <begin position="1"/>
        <end position="109"/>
    </location>
</feature>
<evidence type="ECO:0000313" key="3">
    <source>
        <dbReference type="Proteomes" id="UP000008744"/>
    </source>
</evidence>